<gene>
    <name evidence="1" type="ORF">LCGC14_3121680</name>
</gene>
<organism evidence="1">
    <name type="scientific">marine sediment metagenome</name>
    <dbReference type="NCBI Taxonomy" id="412755"/>
    <lineage>
        <taxon>unclassified sequences</taxon>
        <taxon>metagenomes</taxon>
        <taxon>ecological metagenomes</taxon>
    </lineage>
</organism>
<evidence type="ECO:0000313" key="1">
    <source>
        <dbReference type="EMBL" id="KKK50773.1"/>
    </source>
</evidence>
<name>A0A0F8W2C2_9ZZZZ</name>
<sequence length="135" mass="15173">PEENIAFKFAVAFHQEANKSELEKRLEQEFHKTGALMSKFVERGDTVEVQWSDKKTSGKYTSVLKKGDLSVITAGICLSGGDKRFDLQSLVTVCRQGQGRGHVNHVGHGGMSEHGYWDMYGDTSDQTINDYDEYH</sequence>
<dbReference type="AlphaFoldDB" id="A0A0F8W2C2"/>
<dbReference type="EMBL" id="LAZR01067852">
    <property type="protein sequence ID" value="KKK50773.1"/>
    <property type="molecule type" value="Genomic_DNA"/>
</dbReference>
<feature type="non-terminal residue" evidence="1">
    <location>
        <position position="1"/>
    </location>
</feature>
<protein>
    <submittedName>
        <fullName evidence="1">Uncharacterized protein</fullName>
    </submittedName>
</protein>
<reference evidence="1" key="1">
    <citation type="journal article" date="2015" name="Nature">
        <title>Complex archaea that bridge the gap between prokaryotes and eukaryotes.</title>
        <authorList>
            <person name="Spang A."/>
            <person name="Saw J.H."/>
            <person name="Jorgensen S.L."/>
            <person name="Zaremba-Niedzwiedzka K."/>
            <person name="Martijn J."/>
            <person name="Lind A.E."/>
            <person name="van Eijk R."/>
            <person name="Schleper C."/>
            <person name="Guy L."/>
            <person name="Ettema T.J."/>
        </authorList>
    </citation>
    <scope>NUCLEOTIDE SEQUENCE</scope>
</reference>
<proteinExistence type="predicted"/>
<accession>A0A0F8W2C2</accession>
<comment type="caution">
    <text evidence="1">The sequence shown here is derived from an EMBL/GenBank/DDBJ whole genome shotgun (WGS) entry which is preliminary data.</text>
</comment>